<dbReference type="STRING" id="1505087.AYJ54_39275"/>
<accession>A0A176Z5C1</accession>
<dbReference type="Proteomes" id="UP000076959">
    <property type="component" value="Unassembled WGS sequence"/>
</dbReference>
<name>A0A176Z5C1_9BRAD</name>
<dbReference type="PANTHER" id="PTHR30487">
    <property type="entry name" value="TYPE 4 PREPILIN-LIKE PROTEINS LEADER PEPTIDE-PROCESSING ENZYME"/>
    <property type="match status" value="1"/>
</dbReference>
<dbReference type="Gene3D" id="1.20.120.1220">
    <property type="match status" value="1"/>
</dbReference>
<gene>
    <name evidence="5" type="ORF">AYJ54_39275</name>
</gene>
<keyword evidence="6" id="KW-1185">Reference proteome</keyword>
<keyword evidence="3" id="KW-1133">Transmembrane helix</keyword>
<dbReference type="EMBL" id="LUUB01000021">
    <property type="protein sequence ID" value="OAF15868.1"/>
    <property type="molecule type" value="Genomic_DNA"/>
</dbReference>
<feature type="transmembrane region" description="Helical" evidence="3">
    <location>
        <begin position="120"/>
        <end position="144"/>
    </location>
</feature>
<feature type="transmembrane region" description="Helical" evidence="3">
    <location>
        <begin position="12"/>
        <end position="42"/>
    </location>
</feature>
<protein>
    <submittedName>
        <fullName evidence="5">Peptidase A24</fullName>
    </submittedName>
</protein>
<evidence type="ECO:0000256" key="1">
    <source>
        <dbReference type="ARBA" id="ARBA00005801"/>
    </source>
</evidence>
<feature type="transmembrane region" description="Helical" evidence="3">
    <location>
        <begin position="80"/>
        <end position="99"/>
    </location>
</feature>
<feature type="transmembrane region" description="Helical" evidence="3">
    <location>
        <begin position="159"/>
        <end position="179"/>
    </location>
</feature>
<organism evidence="5 6">
    <name type="scientific">Bradyrhizobium centrolobii</name>
    <dbReference type="NCBI Taxonomy" id="1505087"/>
    <lineage>
        <taxon>Bacteria</taxon>
        <taxon>Pseudomonadati</taxon>
        <taxon>Pseudomonadota</taxon>
        <taxon>Alphaproteobacteria</taxon>
        <taxon>Hyphomicrobiales</taxon>
        <taxon>Nitrobacteraceae</taxon>
        <taxon>Bradyrhizobium</taxon>
    </lineage>
</organism>
<proteinExistence type="inferred from homology"/>
<dbReference type="PANTHER" id="PTHR30487:SF0">
    <property type="entry name" value="PREPILIN LEADER PEPTIDASE_N-METHYLTRANSFERASE-RELATED"/>
    <property type="match status" value="1"/>
</dbReference>
<keyword evidence="3" id="KW-0812">Transmembrane</keyword>
<evidence type="ECO:0000256" key="3">
    <source>
        <dbReference type="SAM" id="Phobius"/>
    </source>
</evidence>
<dbReference type="InterPro" id="IPR050882">
    <property type="entry name" value="Prepilin_peptidase/N-MTase"/>
</dbReference>
<dbReference type="Pfam" id="PF01478">
    <property type="entry name" value="Peptidase_A24"/>
    <property type="match status" value="1"/>
</dbReference>
<feature type="domain" description="Prepilin type IV endopeptidase peptidase" evidence="4">
    <location>
        <begin position="33"/>
        <end position="140"/>
    </location>
</feature>
<dbReference type="InterPro" id="IPR014032">
    <property type="entry name" value="Peptidase_A24A_bac"/>
</dbReference>
<dbReference type="AlphaFoldDB" id="A0A176Z5C1"/>
<dbReference type="GO" id="GO:0004190">
    <property type="term" value="F:aspartic-type endopeptidase activity"/>
    <property type="evidence" value="ECO:0007669"/>
    <property type="project" value="InterPro"/>
</dbReference>
<dbReference type="GO" id="GO:0006465">
    <property type="term" value="P:signal peptide processing"/>
    <property type="evidence" value="ECO:0007669"/>
    <property type="project" value="TreeGrafter"/>
</dbReference>
<comment type="caution">
    <text evidence="5">The sequence shown here is derived from an EMBL/GenBank/DDBJ whole genome shotgun (WGS) entry which is preliminary data.</text>
</comment>
<dbReference type="InterPro" id="IPR000045">
    <property type="entry name" value="Prepilin_IV_endopep_pep"/>
</dbReference>
<keyword evidence="3" id="KW-0472">Membrane</keyword>
<sequence length="183" mass="18908">MGLKVTAAAIGILAVMASVMVGAGAAGVLGAGLALIMLAIAITDARSFLIPDPLNVAGVMLGIANVAVLGQGDLVAMAEAVLRAALVAGAFLGLHLAYLRLRRRRGIGLGDVKLAAVAGIWLDWSIVPIAIEIAALSALATYALRRYVLRHRLGPNTRLPFGLFFAPAIWIGWLLQAALPGGW</sequence>
<reference evidence="5 6" key="1">
    <citation type="submission" date="2016-03" db="EMBL/GenBank/DDBJ databases">
        <title>Draft Genome Sequence of the Strain BR 10245 (Bradyrhizobium sp.) isolated from nodules of Centrolobium paraense.</title>
        <authorList>
            <person name="Simoes-Araujo J.L.Sr."/>
            <person name="Barauna A.C."/>
            <person name="Silva K."/>
            <person name="Zilli J.E."/>
        </authorList>
    </citation>
    <scope>NUCLEOTIDE SEQUENCE [LARGE SCALE GENOMIC DNA]</scope>
    <source>
        <strain evidence="5 6">BR 10245</strain>
    </source>
</reference>
<evidence type="ECO:0000313" key="5">
    <source>
        <dbReference type="EMBL" id="OAF15868.1"/>
    </source>
</evidence>
<dbReference type="PRINTS" id="PR00864">
    <property type="entry name" value="PREPILNPTASE"/>
</dbReference>
<evidence type="ECO:0000256" key="2">
    <source>
        <dbReference type="RuleBase" id="RU003793"/>
    </source>
</evidence>
<evidence type="ECO:0000259" key="4">
    <source>
        <dbReference type="Pfam" id="PF01478"/>
    </source>
</evidence>
<evidence type="ECO:0000313" key="6">
    <source>
        <dbReference type="Proteomes" id="UP000076959"/>
    </source>
</evidence>
<feature type="transmembrane region" description="Helical" evidence="3">
    <location>
        <begin position="54"/>
        <end position="74"/>
    </location>
</feature>
<comment type="similarity">
    <text evidence="1 2">Belongs to the peptidase A24 family.</text>
</comment>
<dbReference type="GO" id="GO:0005886">
    <property type="term" value="C:plasma membrane"/>
    <property type="evidence" value="ECO:0007669"/>
    <property type="project" value="TreeGrafter"/>
</dbReference>